<dbReference type="AlphaFoldDB" id="A0AAP3E546"/>
<feature type="compositionally biased region" description="Basic and acidic residues" evidence="1">
    <location>
        <begin position="8"/>
        <end position="22"/>
    </location>
</feature>
<gene>
    <name evidence="2" type="ORF">OB960_24315</name>
</gene>
<evidence type="ECO:0000313" key="3">
    <source>
        <dbReference type="Proteomes" id="UP001321018"/>
    </source>
</evidence>
<proteinExistence type="predicted"/>
<protein>
    <submittedName>
        <fullName evidence="2">Uncharacterized protein</fullName>
    </submittedName>
</protein>
<name>A0AAP3E546_9EURY</name>
<dbReference type="EMBL" id="JAOPKA010000030">
    <property type="protein sequence ID" value="MCU4744499.1"/>
    <property type="molecule type" value="Genomic_DNA"/>
</dbReference>
<sequence>MADDLPDTVDKLDDQMDLDQYRHPPGLMPESDPEFSQIEHDDVLGIYQKGDTDRWMKSDIYLYAFQ</sequence>
<organism evidence="2 3">
    <name type="scientific">Natronoglomus mannanivorans</name>
    <dbReference type="NCBI Taxonomy" id="2979990"/>
    <lineage>
        <taxon>Archaea</taxon>
        <taxon>Methanobacteriati</taxon>
        <taxon>Methanobacteriota</taxon>
        <taxon>Stenosarchaea group</taxon>
        <taxon>Halobacteria</taxon>
        <taxon>Halobacteriales</taxon>
        <taxon>Natrialbaceae</taxon>
        <taxon>Natronoglomus</taxon>
    </lineage>
</organism>
<dbReference type="Proteomes" id="UP001321018">
    <property type="component" value="Unassembled WGS sequence"/>
</dbReference>
<comment type="caution">
    <text evidence="2">The sequence shown here is derived from an EMBL/GenBank/DDBJ whole genome shotgun (WGS) entry which is preliminary data.</text>
</comment>
<reference evidence="2" key="1">
    <citation type="submission" date="2022-09" db="EMBL/GenBank/DDBJ databases">
        <title>Enrichment on poylsaccharides allowed isolation of novel metabolic and taxonomic groups of Haloarchaea.</title>
        <authorList>
            <person name="Sorokin D.Y."/>
            <person name="Elcheninov A.G."/>
            <person name="Khizhniak T.V."/>
            <person name="Kolganova T.V."/>
            <person name="Kublanov I.V."/>
        </authorList>
    </citation>
    <scope>NUCLEOTIDE SEQUENCE</scope>
    <source>
        <strain evidence="2">AArc-xg1-1</strain>
    </source>
</reference>
<evidence type="ECO:0000256" key="1">
    <source>
        <dbReference type="SAM" id="MobiDB-lite"/>
    </source>
</evidence>
<feature type="region of interest" description="Disordered" evidence="1">
    <location>
        <begin position="1"/>
        <end position="34"/>
    </location>
</feature>
<evidence type="ECO:0000313" key="2">
    <source>
        <dbReference type="EMBL" id="MCU4744499.1"/>
    </source>
</evidence>
<accession>A0AAP3E546</accession>
<dbReference type="RefSeq" id="WP_338006307.1">
    <property type="nucleotide sequence ID" value="NZ_JAOPKA010000030.1"/>
</dbReference>